<feature type="compositionally biased region" description="Acidic residues" evidence="6">
    <location>
        <begin position="172"/>
        <end position="181"/>
    </location>
</feature>
<evidence type="ECO:0000256" key="4">
    <source>
        <dbReference type="ARBA" id="ARBA00023242"/>
    </source>
</evidence>
<dbReference type="CDD" id="cd12318">
    <property type="entry name" value="RRM5_RBM19_like"/>
    <property type="match status" value="1"/>
</dbReference>
<dbReference type="FunFam" id="3.30.70.330:FF:000775">
    <property type="entry name" value="GL16640"/>
    <property type="match status" value="1"/>
</dbReference>
<evidence type="ECO:0000313" key="8">
    <source>
        <dbReference type="EMBL" id="BFG00554.1"/>
    </source>
</evidence>
<dbReference type="GO" id="GO:0005730">
    <property type="term" value="C:nucleolus"/>
    <property type="evidence" value="ECO:0007669"/>
    <property type="project" value="TreeGrafter"/>
</dbReference>
<feature type="compositionally biased region" description="Basic and acidic residues" evidence="6">
    <location>
        <begin position="646"/>
        <end position="659"/>
    </location>
</feature>
<feature type="region of interest" description="Disordered" evidence="6">
    <location>
        <begin position="908"/>
        <end position="933"/>
    </location>
</feature>
<dbReference type="AlphaFoldDB" id="A0AAU9FXG4"/>
<dbReference type="InterPro" id="IPR035979">
    <property type="entry name" value="RBD_domain_sf"/>
</dbReference>
<dbReference type="SMART" id="SM00360">
    <property type="entry name" value="RRM"/>
    <property type="match status" value="6"/>
</dbReference>
<feature type="domain" description="RRM" evidence="7">
    <location>
        <begin position="559"/>
        <end position="631"/>
    </location>
</feature>
<dbReference type="FunFam" id="3.30.70.330:FF:000738">
    <property type="entry name" value="RNA-binding motif protein 19"/>
    <property type="match status" value="1"/>
</dbReference>
<dbReference type="PANTHER" id="PTHR48039:SF5">
    <property type="entry name" value="RNA-BINDING PROTEIN 28"/>
    <property type="match status" value="1"/>
</dbReference>
<dbReference type="GO" id="GO:0003729">
    <property type="term" value="F:mRNA binding"/>
    <property type="evidence" value="ECO:0007669"/>
    <property type="project" value="TreeGrafter"/>
</dbReference>
<evidence type="ECO:0000256" key="5">
    <source>
        <dbReference type="PROSITE-ProRule" id="PRU00176"/>
    </source>
</evidence>
<keyword evidence="3 5" id="KW-0694">RNA-binding</keyword>
<feature type="compositionally biased region" description="Basic and acidic residues" evidence="6">
    <location>
        <begin position="924"/>
        <end position="933"/>
    </location>
</feature>
<feature type="domain" description="RRM" evidence="7">
    <location>
        <begin position="256"/>
        <end position="327"/>
    </location>
</feature>
<organism evidence="8 9">
    <name type="scientific">Drosophila madeirensis</name>
    <name type="common">Fruit fly</name>
    <dbReference type="NCBI Taxonomy" id="30013"/>
    <lineage>
        <taxon>Eukaryota</taxon>
        <taxon>Metazoa</taxon>
        <taxon>Ecdysozoa</taxon>
        <taxon>Arthropoda</taxon>
        <taxon>Hexapoda</taxon>
        <taxon>Insecta</taxon>
        <taxon>Pterygota</taxon>
        <taxon>Neoptera</taxon>
        <taxon>Endopterygota</taxon>
        <taxon>Diptera</taxon>
        <taxon>Brachycera</taxon>
        <taxon>Muscomorpha</taxon>
        <taxon>Ephydroidea</taxon>
        <taxon>Drosophilidae</taxon>
        <taxon>Drosophila</taxon>
        <taxon>Sophophora</taxon>
    </lineage>
</organism>
<evidence type="ECO:0000259" key="7">
    <source>
        <dbReference type="PROSITE" id="PS50102"/>
    </source>
</evidence>
<keyword evidence="2" id="KW-0677">Repeat</keyword>
<dbReference type="Gene3D" id="3.30.70.330">
    <property type="match status" value="6"/>
</dbReference>
<dbReference type="InterPro" id="IPR051945">
    <property type="entry name" value="RRM_MRD1_RNA_proc_ribogen"/>
</dbReference>
<dbReference type="PANTHER" id="PTHR48039">
    <property type="entry name" value="RNA-BINDING MOTIF PROTEIN 14B"/>
    <property type="match status" value="1"/>
</dbReference>
<evidence type="ECO:0000256" key="2">
    <source>
        <dbReference type="ARBA" id="ARBA00022737"/>
    </source>
</evidence>
<dbReference type="InterPro" id="IPR000504">
    <property type="entry name" value="RRM_dom"/>
</dbReference>
<dbReference type="InterPro" id="IPR034420">
    <property type="entry name" value="RBM19_RRM4"/>
</dbReference>
<gene>
    <name evidence="8" type="ORF">DMAD_00522</name>
</gene>
<feature type="region of interest" description="Disordered" evidence="6">
    <location>
        <begin position="637"/>
        <end position="683"/>
    </location>
</feature>
<dbReference type="InterPro" id="IPR034418">
    <property type="entry name" value="RMB19_RRM1"/>
</dbReference>
<proteinExistence type="predicted"/>
<dbReference type="FunFam" id="3.30.70.330:FF:000946">
    <property type="entry name" value="Predicted protein"/>
    <property type="match status" value="1"/>
</dbReference>
<evidence type="ECO:0000256" key="6">
    <source>
        <dbReference type="SAM" id="MobiDB-lite"/>
    </source>
</evidence>
<dbReference type="Pfam" id="PF00076">
    <property type="entry name" value="RRM_1"/>
    <property type="match status" value="6"/>
</dbReference>
<accession>A0AAU9FXG4</accession>
<evidence type="ECO:0000256" key="1">
    <source>
        <dbReference type="ARBA" id="ARBA00004123"/>
    </source>
</evidence>
<dbReference type="CDD" id="cd12571">
    <property type="entry name" value="RRM6_RBM19"/>
    <property type="match status" value="1"/>
</dbReference>
<dbReference type="InterPro" id="IPR034423">
    <property type="entry name" value="RBM19_RRM5"/>
</dbReference>
<feature type="domain" description="RRM" evidence="7">
    <location>
        <begin position="791"/>
        <end position="872"/>
    </location>
</feature>
<keyword evidence="4" id="KW-0539">Nucleus</keyword>
<dbReference type="CDD" id="cd12569">
    <property type="entry name" value="RRM4_RBM19"/>
    <property type="match status" value="1"/>
</dbReference>
<dbReference type="Proteomes" id="UP001500889">
    <property type="component" value="Chromosome A"/>
</dbReference>
<keyword evidence="9" id="KW-1185">Reference proteome</keyword>
<dbReference type="InterPro" id="IPR012677">
    <property type="entry name" value="Nucleotide-bd_a/b_plait_sf"/>
</dbReference>
<evidence type="ECO:0000256" key="3">
    <source>
        <dbReference type="ARBA" id="ARBA00022884"/>
    </source>
</evidence>
<evidence type="ECO:0000313" key="9">
    <source>
        <dbReference type="Proteomes" id="UP001500889"/>
    </source>
</evidence>
<name>A0AAU9FXG4_DROMD</name>
<sequence>MSRIIVKQLPKHITEDKLRNIFGAKGTITDLQLKYTPDGKFRQFCFVGYSTEEEAQDAIQHFNNSCIQTSRVRVESCAALGSESKPQSWSKHAKDSKHNLDKLKAAEEEKEKQASAGSESKKKEKAKKDTKVVEILGKHKDDPEFQEFLQAHDKTRTLWGNDLGVSEQNPEKEDEVEDEAEPTAARNDSGVDAVGDEPAGDEEESPVDEEAEKLAEKPISDLEYMKSLMAGKAAESTAAAASTKKSKVEKSSLDLFTIKIHNVPYNTKRQEVLKFFKPLKPYSVRLPGKVHGFCYVGFKTEKDMAKAMVKNKSFIKGKQVFFSDFTEKNKVTKASKSGLPPPNAPSESGANSKWKHQHDGLRKEENISESGRIFFRNLAYTTTEEELQKLFEEYGPVVEVNLPVDKLTRKIKGFGTVTYMMPEHALKAFNALDGTDFHGRLLHLLPGKELDNKVQNELDEDDSSLTFKQKKALKLKKSAQKPIGWNTLFLGPNAVADILAKQFKTSKERILDTSEGGSSAAVRLALGETQIVIEMKKFLEDEGVRLSAFDEPSQKRSKTVILAKNLPAATELSELSPIFSRFGPIGRFVLPPSGVTALIEFCEPSEARQAFKKLAYSKFKNAPLYLEWAPEQTFATTLSGEPIIPKTEKEEPKEKEPKRAPTPTPEVKEESIPEPVDDEEPEPDTTIFLRNLNFKTVKETVLEHFRHLGAIHSVEIAKRKDPQNPQQFSSLGYGFIQFKKASVADHALKNLQLTHIDGNPVELKRSDRVLKNQNEDASRRGQSAQKKQTGTKILVRNIPFQAQYREVREVFKAFGELRSLRIPKKVTAGEDAHRGFGFVDFITKADAKRAFDALSASTHLYGRRLVLEWASHDDQNDLEELRKRTAARFDDTQAGTAAKQSRRAFFDVEGNIQAPEENEEEEENLGRGHVRDR</sequence>
<feature type="domain" description="RRM" evidence="7">
    <location>
        <begin position="2"/>
        <end position="79"/>
    </location>
</feature>
<dbReference type="FunFam" id="3.30.70.330:FF:001063">
    <property type="entry name" value="SD14970p"/>
    <property type="match status" value="1"/>
</dbReference>
<feature type="region of interest" description="Disordered" evidence="6">
    <location>
        <begin position="160"/>
        <end position="215"/>
    </location>
</feature>
<feature type="domain" description="RRM" evidence="7">
    <location>
        <begin position="371"/>
        <end position="449"/>
    </location>
</feature>
<dbReference type="EMBL" id="AP029266">
    <property type="protein sequence ID" value="BFG00554.1"/>
    <property type="molecule type" value="Genomic_DNA"/>
</dbReference>
<feature type="compositionally biased region" description="Acidic residues" evidence="6">
    <location>
        <begin position="194"/>
        <end position="211"/>
    </location>
</feature>
<comment type="subcellular location">
    <subcellularLocation>
        <location evidence="1">Nucleus</location>
    </subcellularLocation>
</comment>
<feature type="domain" description="RRM" evidence="7">
    <location>
        <begin position="685"/>
        <end position="768"/>
    </location>
</feature>
<feature type="region of interest" description="Disordered" evidence="6">
    <location>
        <begin position="106"/>
        <end position="130"/>
    </location>
</feature>
<reference evidence="8 9" key="1">
    <citation type="submission" date="2024-02" db="EMBL/GenBank/DDBJ databases">
        <title>A chromosome-level genome assembly of Drosophila madeirensis, a fruit fly species endemic to Madeira island.</title>
        <authorList>
            <person name="Tomihara K."/>
            <person name="Llopart A."/>
            <person name="Yamamoto D."/>
        </authorList>
    </citation>
    <scope>NUCLEOTIDE SEQUENCE [LARGE SCALE GENOMIC DNA]</scope>
    <source>
        <strain evidence="8 9">RF1</strain>
    </source>
</reference>
<dbReference type="PROSITE" id="PS50102">
    <property type="entry name" value="RRM"/>
    <property type="match status" value="6"/>
</dbReference>
<dbReference type="CDD" id="cd12564">
    <property type="entry name" value="RRM1_RBM19"/>
    <property type="match status" value="1"/>
</dbReference>
<dbReference type="FunFam" id="3.30.70.330:FF:001064">
    <property type="entry name" value="GM25167"/>
    <property type="match status" value="1"/>
</dbReference>
<feature type="region of interest" description="Disordered" evidence="6">
    <location>
        <begin position="332"/>
        <end position="363"/>
    </location>
</feature>
<dbReference type="FunFam" id="3.30.70.330:FF:001065">
    <property type="entry name" value="Predicted protein"/>
    <property type="match status" value="1"/>
</dbReference>
<dbReference type="InterPro" id="IPR034421">
    <property type="entry name" value="RBM19_RRM6"/>
</dbReference>
<protein>
    <submittedName>
        <fullName evidence="8">Probable RNA-binding protein 19</fullName>
    </submittedName>
</protein>
<dbReference type="SUPFAM" id="SSF54928">
    <property type="entry name" value="RNA-binding domain, RBD"/>
    <property type="match status" value="5"/>
</dbReference>